<organism evidence="1">
    <name type="scientific">Arabidopsis thaliana</name>
    <name type="common">Mouse-ear cress</name>
    <dbReference type="NCBI Taxonomy" id="3702"/>
    <lineage>
        <taxon>Eukaryota</taxon>
        <taxon>Viridiplantae</taxon>
        <taxon>Streptophyta</taxon>
        <taxon>Embryophyta</taxon>
        <taxon>Tracheophyta</taxon>
        <taxon>Spermatophyta</taxon>
        <taxon>Magnoliopsida</taxon>
        <taxon>eudicotyledons</taxon>
        <taxon>Gunneridae</taxon>
        <taxon>Pentapetalae</taxon>
        <taxon>rosids</taxon>
        <taxon>malvids</taxon>
        <taxon>Brassicales</taxon>
        <taxon>Brassicaceae</taxon>
        <taxon>Camelineae</taxon>
        <taxon>Arabidopsis</taxon>
    </lineage>
</organism>
<proteinExistence type="evidence at transcript level"/>
<evidence type="ECO:0000313" key="1">
    <source>
        <dbReference type="EMBL" id="BAF00351.1"/>
    </source>
</evidence>
<sequence>MKNREEERRRRLDLRGCKRCRDLGDLGRSFPREVRRLDRSLLGRGKRSLGVDLERGR</sequence>
<dbReference type="EMBL" id="AK228417">
    <property type="protein sequence ID" value="BAF00351.1"/>
    <property type="molecule type" value="mRNA"/>
</dbReference>
<reference evidence="1" key="1">
    <citation type="submission" date="2006-07" db="EMBL/GenBank/DDBJ databases">
        <title>Large-scale analysis of RIKEN Arabidopsis full-length (RAFL) cDNAs.</title>
        <authorList>
            <person name="Totoki Y."/>
            <person name="Seki M."/>
            <person name="Ishida J."/>
            <person name="Nakajima M."/>
            <person name="Enju A."/>
            <person name="Morosawa T."/>
            <person name="Kamiya A."/>
            <person name="Narusaka M."/>
            <person name="Shin-i T."/>
            <person name="Nakagawa M."/>
            <person name="Sakamoto N."/>
            <person name="Oishi K."/>
            <person name="Kohara Y."/>
            <person name="Kobayashi M."/>
            <person name="Toyoda A."/>
            <person name="Sakaki Y."/>
            <person name="Sakurai T."/>
            <person name="Iida K."/>
            <person name="Akiyama K."/>
            <person name="Satou M."/>
            <person name="Toyoda T."/>
            <person name="Konagaya A."/>
            <person name="Carninci P."/>
            <person name="Kawai J."/>
            <person name="Hayashizaki Y."/>
            <person name="Shinozaki K."/>
        </authorList>
    </citation>
    <scope>NUCLEOTIDE SEQUENCE</scope>
</reference>
<protein>
    <submittedName>
        <fullName evidence="1">Uncharacterized protein</fullName>
    </submittedName>
</protein>
<accession>Q0WR98</accession>
<dbReference type="AlphaFoldDB" id="Q0WR98"/>
<name>Q0WR98_ARATH</name>